<dbReference type="EMBL" id="FXUV02000020">
    <property type="protein sequence ID" value="SNB66882.1"/>
    <property type="molecule type" value="Genomic_DNA"/>
</dbReference>
<protein>
    <submittedName>
        <fullName evidence="2">Uncharacterized protein</fullName>
    </submittedName>
</protein>
<dbReference type="AlphaFoldDB" id="A0A238TAQ6"/>
<proteinExistence type="predicted"/>
<keyword evidence="3" id="KW-1185">Reference proteome</keyword>
<gene>
    <name evidence="1" type="ORF">KEBURONENSIS_00704</name>
    <name evidence="2" type="ORF">KEBURONENSIS_01184</name>
</gene>
<evidence type="ECO:0000313" key="3">
    <source>
        <dbReference type="Proteomes" id="UP000215450"/>
    </source>
</evidence>
<sequence>MDKRAIGGLVAVISVGTAGGSMYANRQLKQFYSEVSERQTVDFLTTEFDMGMMSGAAKWTSDVIPNLCCRSEKFRFRGEDKIQRGIAGYRIKSKVYLIKL</sequence>
<organism evidence="2 3">
    <name type="scientific">Kingella negevensis</name>
    <dbReference type="NCBI Taxonomy" id="1522312"/>
    <lineage>
        <taxon>Bacteria</taxon>
        <taxon>Pseudomonadati</taxon>
        <taxon>Pseudomonadota</taxon>
        <taxon>Betaproteobacteria</taxon>
        <taxon>Neisseriales</taxon>
        <taxon>Neisseriaceae</taxon>
        <taxon>Kingella</taxon>
    </lineage>
</organism>
<reference evidence="2 3" key="2">
    <citation type="submission" date="2017-06" db="EMBL/GenBank/DDBJ databases">
        <authorList>
            <person name="Kim H.J."/>
            <person name="Triplett B.A."/>
        </authorList>
    </citation>
    <scope>NUCLEOTIDE SEQUENCE [LARGE SCALE GENOMIC DNA]</scope>
    <source>
        <strain evidence="2">Kingella_eburonensis</strain>
    </source>
</reference>
<evidence type="ECO:0000313" key="2">
    <source>
        <dbReference type="EMBL" id="SNB66882.1"/>
    </source>
</evidence>
<accession>A0A238TAQ6</accession>
<dbReference type="OrthoDB" id="8605898at2"/>
<dbReference type="RefSeq" id="WP_095063526.1">
    <property type="nucleotide sequence ID" value="NZ_CP123447.1"/>
</dbReference>
<name>A0A238TAQ6_9NEIS</name>
<evidence type="ECO:0000313" key="1">
    <source>
        <dbReference type="EMBL" id="SMQ13636.1"/>
    </source>
</evidence>
<reference evidence="1" key="1">
    <citation type="submission" date="2017-05" db="EMBL/GenBank/DDBJ databases">
        <authorList>
            <person name="Song R."/>
            <person name="Chenine A.L."/>
            <person name="Ruprecht R.M."/>
        </authorList>
    </citation>
    <scope>NUCLEOTIDE SEQUENCE</scope>
    <source>
        <strain evidence="1">Kingella_eburonensis</strain>
    </source>
</reference>
<dbReference type="Proteomes" id="UP000215450">
    <property type="component" value="Unassembled WGS sequence"/>
</dbReference>
<dbReference type="STRING" id="1522312.GCA_900177895_02255"/>
<dbReference type="EMBL" id="FXUV01000085">
    <property type="protein sequence ID" value="SMQ13636.1"/>
    <property type="molecule type" value="Genomic_DNA"/>
</dbReference>